<comment type="cofactor">
    <cofactor evidence="9">
        <name>Mn(2+)</name>
        <dbReference type="ChEBI" id="CHEBI:29035"/>
    </cofactor>
    <text evidence="9">Binds 1 Mn(2+) ion per subunit.</text>
</comment>
<evidence type="ECO:0000259" key="10">
    <source>
        <dbReference type="Pfam" id="PF00821"/>
    </source>
</evidence>
<dbReference type="Pfam" id="PF00821">
    <property type="entry name" value="PEPCK_GTP"/>
    <property type="match status" value="1"/>
</dbReference>
<evidence type="ECO:0000256" key="3">
    <source>
        <dbReference type="ARBA" id="ARBA00022723"/>
    </source>
</evidence>
<dbReference type="InterPro" id="IPR013035">
    <property type="entry name" value="PEP_carboxykinase_C"/>
</dbReference>
<feature type="binding site" evidence="9">
    <location>
        <position position="253"/>
    </location>
    <ligand>
        <name>Mn(2+)</name>
        <dbReference type="ChEBI" id="CHEBI:29035"/>
    </ligand>
</feature>
<dbReference type="SUPFAM" id="SSF53795">
    <property type="entry name" value="PEP carboxykinase-like"/>
    <property type="match status" value="1"/>
</dbReference>
<comment type="subcellular location">
    <subcellularLocation>
        <location evidence="9">Cytoplasm</location>
    </subcellularLocation>
</comment>
<dbReference type="Gene3D" id="3.90.228.20">
    <property type="match status" value="1"/>
</dbReference>
<comment type="pathway">
    <text evidence="9">Carbohydrate biosynthesis; gluconeogenesis.</text>
</comment>
<comment type="catalytic activity">
    <reaction evidence="9">
        <text>oxaloacetate + GTP = phosphoenolpyruvate + GDP + CO2</text>
        <dbReference type="Rhea" id="RHEA:10388"/>
        <dbReference type="ChEBI" id="CHEBI:16452"/>
        <dbReference type="ChEBI" id="CHEBI:16526"/>
        <dbReference type="ChEBI" id="CHEBI:37565"/>
        <dbReference type="ChEBI" id="CHEBI:58189"/>
        <dbReference type="ChEBI" id="CHEBI:58702"/>
        <dbReference type="EC" id="4.1.1.32"/>
    </reaction>
</comment>
<name>A0ABW0J898_9BURK</name>
<keyword evidence="8 9" id="KW-0456">Lyase</keyword>
<dbReference type="InterPro" id="IPR008210">
    <property type="entry name" value="PEP_carboxykinase_N"/>
</dbReference>
<feature type="binding site" evidence="9">
    <location>
        <begin position="396"/>
        <end position="398"/>
    </location>
    <ligand>
        <name>substrate</name>
    </ligand>
</feature>
<dbReference type="SUPFAM" id="SSF68923">
    <property type="entry name" value="PEP carboxykinase N-terminal domain"/>
    <property type="match status" value="1"/>
</dbReference>
<dbReference type="Gene3D" id="2.170.8.10">
    <property type="entry name" value="Phosphoenolpyruvate Carboxykinase, domain 2"/>
    <property type="match status" value="1"/>
</dbReference>
<feature type="domain" description="Phosphoenolpyruvate carboxykinase GTP-utilising N-terminal" evidence="11">
    <location>
        <begin position="25"/>
        <end position="245"/>
    </location>
</feature>
<feature type="domain" description="Phosphoenolpyruvate carboxykinase C-terminal P-loop" evidence="10">
    <location>
        <begin position="249"/>
        <end position="615"/>
    </location>
</feature>
<dbReference type="GO" id="GO:0004613">
    <property type="term" value="F:phosphoenolpyruvate carboxykinase (GTP) activity"/>
    <property type="evidence" value="ECO:0007669"/>
    <property type="project" value="UniProtKB-EC"/>
</dbReference>
<keyword evidence="2 9" id="KW-0312">Gluconeogenesis</keyword>
<evidence type="ECO:0000259" key="11">
    <source>
        <dbReference type="Pfam" id="PF17297"/>
    </source>
</evidence>
<feature type="binding site" evidence="9">
    <location>
        <begin position="276"/>
        <end position="281"/>
    </location>
    <ligand>
        <name>GTP</name>
        <dbReference type="ChEBI" id="CHEBI:37565"/>
    </ligand>
</feature>
<dbReference type="PROSITE" id="PS00505">
    <property type="entry name" value="PEPCK_GTP"/>
    <property type="match status" value="1"/>
</dbReference>
<dbReference type="NCBIfam" id="NF003253">
    <property type="entry name" value="PRK04210.1"/>
    <property type="match status" value="1"/>
</dbReference>
<dbReference type="PANTHER" id="PTHR11561">
    <property type="entry name" value="PHOSPHOENOLPYRUVATE CARBOXYKINASE"/>
    <property type="match status" value="1"/>
</dbReference>
<dbReference type="InterPro" id="IPR035077">
    <property type="entry name" value="PEP_carboxykinase_GTP_C"/>
</dbReference>
<feature type="binding site" evidence="9">
    <location>
        <position position="429"/>
    </location>
    <ligand>
        <name>GTP</name>
        <dbReference type="ChEBI" id="CHEBI:37565"/>
    </ligand>
</feature>
<comment type="function">
    <text evidence="9">Catalyzes the conversion of oxaloacetate (OAA) to phosphoenolpyruvate (PEP), the rate-limiting step in the metabolic pathway that produces glucose from lactate and other precursors derived from the citric acid cycle.</text>
</comment>
<evidence type="ECO:0000313" key="13">
    <source>
        <dbReference type="Proteomes" id="UP001596103"/>
    </source>
</evidence>
<dbReference type="PIRSF" id="PIRSF001348">
    <property type="entry name" value="PEP_carboxykinase_GTP"/>
    <property type="match status" value="1"/>
</dbReference>
<sequence length="618" mass="68265">MSHTDFSAEAALQVPAWVRHRKLVEWVQKIAAHTQPERIVWCDGSQEEYDRLCQQMVDAGTMRKLNPAKRPNSYLACSSPSDVARVEDRTFICTARKEDVGPTNNWIAPAEMHATLDGLFEGSMRGRTMYVVPFSMGPLGSPIAHIGVELSDSPYVAVNMRIMTRMGRAVYDVLGEEGAFVPCVHSVGAPLAAGQKDVPWPCNDTKYIVHFPETREIWSYGSGYGGNALLGKKCFALRIASTMGRDEGWLAEHMLILGVRSPEGRKYHVAAAFPSACGKTNFAMLIPPPALNGWEITTIGDDIAWIKPGPDGRLYAINPEAGYFGVAPGTSEKTNFNAMATLKENVIFTNVALTDDGDVWWEGMTDTPPAHLIDWQGNDWTPAIGKETGRKAAHPNARFTAAASQCPSIDAEWENPKGVAIDAFVFGGRRSTTVPLVTEARDWTEGVYMAATMGSETTAAAAGQQGVVRRDPFAMLPFCGYNMADYFGHWLKVGAKLTHLGATLPRIFCVNWFRKGPDGRFTWPGFGENMRVLEWMVRRIEGEASGGTHAFGVSPRYEDINWRGLDFTPAQFEQVISVEADAWRAELDLHSELFRKLAHGLPEALQRTREKLEARFDA</sequence>
<evidence type="ECO:0000256" key="9">
    <source>
        <dbReference type="HAMAP-Rule" id="MF_00452"/>
    </source>
</evidence>
<feature type="binding site" evidence="9">
    <location>
        <position position="275"/>
    </location>
    <ligand>
        <name>substrate</name>
    </ligand>
</feature>
<keyword evidence="6 9" id="KW-0342">GTP-binding</keyword>
<dbReference type="InterPro" id="IPR018091">
    <property type="entry name" value="PEP_carboxykin_GTP_CS"/>
</dbReference>
<keyword evidence="9" id="KW-0963">Cytoplasm</keyword>
<feature type="binding site" evidence="9">
    <location>
        <begin position="526"/>
        <end position="529"/>
    </location>
    <ligand>
        <name>GTP</name>
        <dbReference type="ChEBI" id="CHEBI:37565"/>
    </ligand>
</feature>
<dbReference type="InterPro" id="IPR008209">
    <property type="entry name" value="PEP_carboxykinase_GTP"/>
</dbReference>
<feature type="binding site" evidence="9">
    <location>
        <position position="85"/>
    </location>
    <ligand>
        <name>substrate</name>
    </ligand>
</feature>
<evidence type="ECO:0000256" key="1">
    <source>
        <dbReference type="ARBA" id="ARBA00005796"/>
    </source>
</evidence>
<organism evidence="12 13">
    <name type="scientific">Paraburkholderia denitrificans</name>
    <dbReference type="NCBI Taxonomy" id="694025"/>
    <lineage>
        <taxon>Bacteria</taxon>
        <taxon>Pseudomonadati</taxon>
        <taxon>Pseudomonadota</taxon>
        <taxon>Betaproteobacteria</taxon>
        <taxon>Burkholderiales</taxon>
        <taxon>Burkholderiaceae</taxon>
        <taxon>Paraburkholderia</taxon>
    </lineage>
</organism>
<protein>
    <recommendedName>
        <fullName evidence="9">Phosphoenolpyruvate carboxykinase [GTP]</fullName>
        <shortName evidence="9">PEP carboxykinase</shortName>
        <shortName evidence="9">PEPCK</shortName>
        <ecNumber evidence="9">4.1.1.32</ecNumber>
    </recommendedName>
    <alternativeName>
        <fullName evidence="9">GTP-dependent phosphoenolpyruvate carboxykinase</fullName>
        <shortName evidence="9">GTP-PEPCK</shortName>
    </alternativeName>
</protein>
<evidence type="ECO:0000256" key="8">
    <source>
        <dbReference type="ARBA" id="ARBA00023239"/>
    </source>
</evidence>
<evidence type="ECO:0000256" key="4">
    <source>
        <dbReference type="ARBA" id="ARBA00022741"/>
    </source>
</evidence>
<keyword evidence="13" id="KW-1185">Reference proteome</keyword>
<dbReference type="PANTHER" id="PTHR11561:SF0">
    <property type="entry name" value="PHOSPHOENOLPYRUVATE CARBOXYKINASE [GTP]-RELATED"/>
    <property type="match status" value="1"/>
</dbReference>
<keyword evidence="7 9" id="KW-0464">Manganese</keyword>
<dbReference type="InterPro" id="IPR035078">
    <property type="entry name" value="PEP_carboxykinase_GTP_N"/>
</dbReference>
<comment type="caution">
    <text evidence="12">The sequence shown here is derived from an EMBL/GenBank/DDBJ whole genome shotgun (WGS) entry which is preliminary data.</text>
</comment>
<dbReference type="EC" id="4.1.1.32" evidence="9"/>
<feature type="binding site" evidence="9">
    <location>
        <position position="233"/>
    </location>
    <ligand>
        <name>Mn(2+)</name>
        <dbReference type="ChEBI" id="CHEBI:29035"/>
    </ligand>
</feature>
<keyword evidence="4 9" id="KW-0547">Nucleotide-binding</keyword>
<dbReference type="EMBL" id="JBHSMP010000013">
    <property type="protein sequence ID" value="MFC5429293.1"/>
    <property type="molecule type" value="Genomic_DNA"/>
</dbReference>
<feature type="binding site" evidence="9">
    <location>
        <position position="302"/>
    </location>
    <ligand>
        <name>Mn(2+)</name>
        <dbReference type="ChEBI" id="CHEBI:29035"/>
    </ligand>
</feature>
<dbReference type="Proteomes" id="UP001596103">
    <property type="component" value="Unassembled WGS sequence"/>
</dbReference>
<proteinExistence type="inferred from homology"/>
<evidence type="ECO:0000256" key="5">
    <source>
        <dbReference type="ARBA" id="ARBA00022793"/>
    </source>
</evidence>
<dbReference type="Pfam" id="PF17297">
    <property type="entry name" value="PEPCK_N"/>
    <property type="match status" value="1"/>
</dbReference>
<evidence type="ECO:0000313" key="12">
    <source>
        <dbReference type="EMBL" id="MFC5429293.1"/>
    </source>
</evidence>
<feature type="binding site" evidence="9">
    <location>
        <begin position="224"/>
        <end position="226"/>
    </location>
    <ligand>
        <name>substrate</name>
    </ligand>
</feature>
<gene>
    <name evidence="9" type="primary">pckG</name>
    <name evidence="12" type="ORF">ACFPTO_10845</name>
</gene>
<evidence type="ECO:0000256" key="7">
    <source>
        <dbReference type="ARBA" id="ARBA00023211"/>
    </source>
</evidence>
<comment type="subunit">
    <text evidence="9">Monomer.</text>
</comment>
<reference evidence="13" key="1">
    <citation type="journal article" date="2019" name="Int. J. Syst. Evol. Microbiol.">
        <title>The Global Catalogue of Microorganisms (GCM) 10K type strain sequencing project: providing services to taxonomists for standard genome sequencing and annotation.</title>
        <authorList>
            <consortium name="The Broad Institute Genomics Platform"/>
            <consortium name="The Broad Institute Genome Sequencing Center for Infectious Disease"/>
            <person name="Wu L."/>
            <person name="Ma J."/>
        </authorList>
    </citation>
    <scope>NUCLEOTIDE SEQUENCE [LARGE SCALE GENOMIC DNA]</scope>
    <source>
        <strain evidence="13">CCUG 56042</strain>
    </source>
</reference>
<accession>A0ABW0J898</accession>
<feature type="binding site" evidence="9">
    <location>
        <position position="398"/>
    </location>
    <ligand>
        <name>GTP</name>
        <dbReference type="ChEBI" id="CHEBI:37565"/>
    </ligand>
</feature>
<keyword evidence="3 9" id="KW-0479">Metal-binding</keyword>
<feature type="active site" evidence="9">
    <location>
        <position position="277"/>
    </location>
</feature>
<dbReference type="Gene3D" id="3.40.449.10">
    <property type="entry name" value="Phosphoenolpyruvate Carboxykinase, domain 1"/>
    <property type="match status" value="1"/>
</dbReference>
<comment type="similarity">
    <text evidence="1 9">Belongs to the phosphoenolpyruvate carboxykinase [GTP] family.</text>
</comment>
<evidence type="ECO:0000256" key="6">
    <source>
        <dbReference type="ARBA" id="ARBA00023134"/>
    </source>
</evidence>
<dbReference type="CDD" id="cd00819">
    <property type="entry name" value="PEPCK_GTP"/>
    <property type="match status" value="1"/>
</dbReference>
<keyword evidence="5 9" id="KW-0210">Decarboxylase</keyword>
<evidence type="ECO:0000256" key="2">
    <source>
        <dbReference type="ARBA" id="ARBA00022432"/>
    </source>
</evidence>
<dbReference type="RefSeq" id="WP_377711367.1">
    <property type="nucleotide sequence ID" value="NZ_JBHSMP010000013.1"/>
</dbReference>
<dbReference type="HAMAP" id="MF_00452">
    <property type="entry name" value="PEPCK_GTP"/>
    <property type="match status" value="1"/>
</dbReference>